<sequence length="301" mass="32778">MGETLTRPSFELTAQTTPLGVGRTSEVFEWSPGWVVKLFRSGYPLRQIELEASLVDCICRATCENPAFRVPSSGGIVAVSGRHGLLYRRAMGQLIVTAMRETGCRAPLARCGEQLADLHFAMHRIQAGAHTGLSGLPPQHAKLRWSIEAAPDLPRQLRAAALQALAALITLEARDAADMCLCHGDFHPANVLVCRDGTVSLIDWLSAERGSAIGDLAKTSVLLLFGRTSETHVISPREEGARRQVHDTYVKRYFELACLPDGPARLARWLPLAAMARLSEGVGNAERAALLPLSEKLLKEE</sequence>
<name>A0A3R7HC11_9BURK</name>
<dbReference type="Pfam" id="PF01636">
    <property type="entry name" value="APH"/>
    <property type="match status" value="1"/>
</dbReference>
<dbReference type="Gene3D" id="3.90.1200.10">
    <property type="match status" value="1"/>
</dbReference>
<evidence type="ECO:0000313" key="2">
    <source>
        <dbReference type="EMBL" id="RKF31450.1"/>
    </source>
</evidence>
<gene>
    <name evidence="2" type="ORF">BCY88_11795</name>
</gene>
<dbReference type="RefSeq" id="WP_120348875.1">
    <property type="nucleotide sequence ID" value="NZ_MCAS01000067.1"/>
</dbReference>
<organism evidence="2 3">
    <name type="scientific">Paraburkholderia fungorum</name>
    <dbReference type="NCBI Taxonomy" id="134537"/>
    <lineage>
        <taxon>Bacteria</taxon>
        <taxon>Pseudomonadati</taxon>
        <taxon>Pseudomonadota</taxon>
        <taxon>Betaproteobacteria</taxon>
        <taxon>Burkholderiales</taxon>
        <taxon>Burkholderiaceae</taxon>
        <taxon>Paraburkholderia</taxon>
    </lineage>
</organism>
<evidence type="ECO:0000259" key="1">
    <source>
        <dbReference type="Pfam" id="PF01636"/>
    </source>
</evidence>
<comment type="caution">
    <text evidence="2">The sequence shown here is derived from an EMBL/GenBank/DDBJ whole genome shotgun (WGS) entry which is preliminary data.</text>
</comment>
<protein>
    <recommendedName>
        <fullName evidence="1">Aminoglycoside phosphotransferase domain-containing protein</fullName>
    </recommendedName>
</protein>
<dbReference type="OrthoDB" id="9801841at2"/>
<accession>A0A3R7HC11</accession>
<dbReference type="Proteomes" id="UP000283709">
    <property type="component" value="Unassembled WGS sequence"/>
</dbReference>
<dbReference type="AlphaFoldDB" id="A0A3R7HC11"/>
<dbReference type="SUPFAM" id="SSF56112">
    <property type="entry name" value="Protein kinase-like (PK-like)"/>
    <property type="match status" value="1"/>
</dbReference>
<reference evidence="2 3" key="1">
    <citation type="submission" date="2016-07" db="EMBL/GenBank/DDBJ databases">
        <title>Genome analysis of Burkholderia fungorum ES3-20.</title>
        <authorList>
            <person name="Xu D."/>
            <person name="Yao R."/>
            <person name="Zheng S."/>
        </authorList>
    </citation>
    <scope>NUCLEOTIDE SEQUENCE [LARGE SCALE GENOMIC DNA]</scope>
    <source>
        <strain evidence="2 3">ES3-20</strain>
    </source>
</reference>
<proteinExistence type="predicted"/>
<dbReference type="InterPro" id="IPR011009">
    <property type="entry name" value="Kinase-like_dom_sf"/>
</dbReference>
<evidence type="ECO:0000313" key="3">
    <source>
        <dbReference type="Proteomes" id="UP000283709"/>
    </source>
</evidence>
<dbReference type="InterPro" id="IPR002575">
    <property type="entry name" value="Aminoglycoside_PTrfase"/>
</dbReference>
<feature type="domain" description="Aminoglycoside phosphotransferase" evidence="1">
    <location>
        <begin position="28"/>
        <end position="220"/>
    </location>
</feature>
<dbReference type="EMBL" id="MCAS01000067">
    <property type="protein sequence ID" value="RKF31450.1"/>
    <property type="molecule type" value="Genomic_DNA"/>
</dbReference>